<accession>E8QWI4</accession>
<dbReference type="InParanoid" id="E8QWI4"/>
<reference evidence="2 3" key="2">
    <citation type="journal article" date="2011" name="Stand. Genomic Sci.">
        <title>Complete genome sequence of Isosphaera pallida type strain (IS1B).</title>
        <authorList>
            <consortium name="US DOE Joint Genome Institute (JGI-PGF)"/>
            <person name="Goker M."/>
            <person name="Cleland D."/>
            <person name="Saunders E."/>
            <person name="Lapidus A."/>
            <person name="Nolan M."/>
            <person name="Lucas S."/>
            <person name="Hammon N."/>
            <person name="Deshpande S."/>
            <person name="Cheng J.F."/>
            <person name="Tapia R."/>
            <person name="Han C."/>
            <person name="Goodwin L."/>
            <person name="Pitluck S."/>
            <person name="Liolios K."/>
            <person name="Pagani I."/>
            <person name="Ivanova N."/>
            <person name="Mavromatis K."/>
            <person name="Pati A."/>
            <person name="Chen A."/>
            <person name="Palaniappan K."/>
            <person name="Land M."/>
            <person name="Hauser L."/>
            <person name="Chang Y.J."/>
            <person name="Jeffries C.D."/>
            <person name="Detter J.C."/>
            <person name="Beck B."/>
            <person name="Woyke T."/>
            <person name="Bristow J."/>
            <person name="Eisen J.A."/>
            <person name="Markowitz V."/>
            <person name="Hugenholtz P."/>
            <person name="Kyrpides N.C."/>
            <person name="Klenk H.P."/>
        </authorList>
    </citation>
    <scope>NUCLEOTIDE SEQUENCE [LARGE SCALE GENOMIC DNA]</scope>
    <source>
        <strain evidence="3">ATCC 43644 / DSM 9630 / IS1B</strain>
    </source>
</reference>
<dbReference type="EMBL" id="CP002353">
    <property type="protein sequence ID" value="ADV61876.1"/>
    <property type="molecule type" value="Genomic_DNA"/>
</dbReference>
<keyword evidence="1" id="KW-1133">Transmembrane helix</keyword>
<feature type="transmembrane region" description="Helical" evidence="1">
    <location>
        <begin position="20"/>
        <end position="43"/>
    </location>
</feature>
<organism evidence="2 3">
    <name type="scientific">Isosphaera pallida (strain ATCC 43644 / DSM 9630 / IS1B)</name>
    <dbReference type="NCBI Taxonomy" id="575540"/>
    <lineage>
        <taxon>Bacteria</taxon>
        <taxon>Pseudomonadati</taxon>
        <taxon>Planctomycetota</taxon>
        <taxon>Planctomycetia</taxon>
        <taxon>Isosphaerales</taxon>
        <taxon>Isosphaeraceae</taxon>
        <taxon>Isosphaera</taxon>
    </lineage>
</organism>
<evidence type="ECO:0000256" key="1">
    <source>
        <dbReference type="SAM" id="Phobius"/>
    </source>
</evidence>
<evidence type="ECO:0000313" key="3">
    <source>
        <dbReference type="Proteomes" id="UP000008631"/>
    </source>
</evidence>
<protein>
    <submittedName>
        <fullName evidence="2">Uncharacterized protein</fullName>
    </submittedName>
</protein>
<keyword evidence="3" id="KW-1185">Reference proteome</keyword>
<sequence length="100" mass="10960">MTAWWRLLALRGWTGGDRLGVAVGVATMTPLGGFVPLLGRWVAEKLTWGDGRSVAAALGGVWGSFGPDRLEDFEGLSLERRDAPERFDEVARMSRELATR</sequence>
<dbReference type="AlphaFoldDB" id="E8QWI4"/>
<dbReference type="RefSeq" id="WP_013564165.1">
    <property type="nucleotide sequence ID" value="NC_014962.1"/>
</dbReference>
<keyword evidence="1" id="KW-0812">Transmembrane</keyword>
<name>E8QWI4_ISOPI</name>
<gene>
    <name evidence="2" type="ordered locus">Isop_1290</name>
</gene>
<dbReference type="HOGENOM" id="CLU_2302054_0_0_0"/>
<dbReference type="Proteomes" id="UP000008631">
    <property type="component" value="Chromosome"/>
</dbReference>
<keyword evidence="1" id="KW-0472">Membrane</keyword>
<reference key="1">
    <citation type="submission" date="2010-11" db="EMBL/GenBank/DDBJ databases">
        <title>The complete sequence of chromosome of Isophaera pallida ATCC 43644.</title>
        <authorList>
            <consortium name="US DOE Joint Genome Institute (JGI-PGF)"/>
            <person name="Lucas S."/>
            <person name="Copeland A."/>
            <person name="Lapidus A."/>
            <person name="Bruce D."/>
            <person name="Goodwin L."/>
            <person name="Pitluck S."/>
            <person name="Kyrpides N."/>
            <person name="Mavromatis K."/>
            <person name="Pagani I."/>
            <person name="Ivanova N."/>
            <person name="Saunders E."/>
            <person name="Brettin T."/>
            <person name="Detter J.C."/>
            <person name="Han C."/>
            <person name="Tapia R."/>
            <person name="Land M."/>
            <person name="Hauser L."/>
            <person name="Markowitz V."/>
            <person name="Cheng J.-F."/>
            <person name="Hugenholtz P."/>
            <person name="Woyke T."/>
            <person name="Wu D."/>
            <person name="Eisen J.A."/>
        </authorList>
    </citation>
    <scope>NUCLEOTIDE SEQUENCE</scope>
    <source>
        <strain>ATCC 43644</strain>
    </source>
</reference>
<dbReference type="KEGG" id="ipa:Isop_1290"/>
<evidence type="ECO:0000313" key="2">
    <source>
        <dbReference type="EMBL" id="ADV61876.1"/>
    </source>
</evidence>
<proteinExistence type="predicted"/>